<evidence type="ECO:0000313" key="1">
    <source>
        <dbReference type="EMBL" id="RSI63683.1"/>
    </source>
</evidence>
<evidence type="ECO:0000313" key="2">
    <source>
        <dbReference type="Proteomes" id="UP000272252"/>
    </source>
</evidence>
<organism evidence="1 2">
    <name type="scientific">Streptococcus oralis</name>
    <dbReference type="NCBI Taxonomy" id="1303"/>
    <lineage>
        <taxon>Bacteria</taxon>
        <taxon>Bacillati</taxon>
        <taxon>Bacillota</taxon>
        <taxon>Bacilli</taxon>
        <taxon>Lactobacillales</taxon>
        <taxon>Streptococcaceae</taxon>
        <taxon>Streptococcus</taxon>
    </lineage>
</organism>
<proteinExistence type="predicted"/>
<comment type="caution">
    <text evidence="1">The sequence shown here is derived from an EMBL/GenBank/DDBJ whole genome shotgun (WGS) entry which is preliminary data.</text>
</comment>
<accession>A0A428BJX6</accession>
<dbReference type="InterPro" id="IPR036412">
    <property type="entry name" value="HAD-like_sf"/>
</dbReference>
<dbReference type="AlphaFoldDB" id="A0A428BJX6"/>
<gene>
    <name evidence="1" type="ORF">D8862_08360</name>
</gene>
<sequence>MFKEILDKYQLDPTHCVFLDDIEDNTSVAEKLGIKGYQVKKRSDVVDILKSYI</sequence>
<name>A0A428BJX6_STROR</name>
<dbReference type="EMBL" id="RJNK01000009">
    <property type="protein sequence ID" value="RSI63683.1"/>
    <property type="molecule type" value="Genomic_DNA"/>
</dbReference>
<dbReference type="Gene3D" id="3.40.50.1000">
    <property type="entry name" value="HAD superfamily/HAD-like"/>
    <property type="match status" value="1"/>
</dbReference>
<reference evidence="1 2" key="1">
    <citation type="submission" date="2018-11" db="EMBL/GenBank/DDBJ databases">
        <title>Species Designations Belie Phenotypic and Genotypic Heterogeneity in Oral Streptococci.</title>
        <authorList>
            <person name="Velsko I."/>
        </authorList>
    </citation>
    <scope>NUCLEOTIDE SEQUENCE [LARGE SCALE GENOMIC DNA]</scope>
    <source>
        <strain evidence="1 2">BCC59</strain>
    </source>
</reference>
<dbReference type="Proteomes" id="UP000272252">
    <property type="component" value="Unassembled WGS sequence"/>
</dbReference>
<dbReference type="SUPFAM" id="SSF56784">
    <property type="entry name" value="HAD-like"/>
    <property type="match status" value="1"/>
</dbReference>
<protein>
    <submittedName>
        <fullName evidence="1">Alpha-D-glucose-1-phosphatase</fullName>
    </submittedName>
</protein>
<dbReference type="InterPro" id="IPR023214">
    <property type="entry name" value="HAD_sf"/>
</dbReference>